<feature type="domain" description="Major facilitator superfamily (MFS) profile" evidence="8">
    <location>
        <begin position="12"/>
        <end position="496"/>
    </location>
</feature>
<feature type="transmembrane region" description="Helical" evidence="7">
    <location>
        <begin position="48"/>
        <end position="66"/>
    </location>
</feature>
<feature type="transmembrane region" description="Helical" evidence="7">
    <location>
        <begin position="162"/>
        <end position="186"/>
    </location>
</feature>
<dbReference type="PANTHER" id="PTHR42718">
    <property type="entry name" value="MAJOR FACILITATOR SUPERFAMILY MULTIDRUG TRANSPORTER MFSC"/>
    <property type="match status" value="1"/>
</dbReference>
<evidence type="ECO:0000256" key="7">
    <source>
        <dbReference type="SAM" id="Phobius"/>
    </source>
</evidence>
<protein>
    <submittedName>
        <fullName evidence="9">DHA2 family efflux MFS transporter permease subunit</fullName>
    </submittedName>
</protein>
<evidence type="ECO:0000256" key="3">
    <source>
        <dbReference type="ARBA" id="ARBA00022475"/>
    </source>
</evidence>
<dbReference type="PRINTS" id="PR01036">
    <property type="entry name" value="TCRTETB"/>
</dbReference>
<evidence type="ECO:0000256" key="5">
    <source>
        <dbReference type="ARBA" id="ARBA00022989"/>
    </source>
</evidence>
<dbReference type="SUPFAM" id="SSF103473">
    <property type="entry name" value="MFS general substrate transporter"/>
    <property type="match status" value="1"/>
</dbReference>
<dbReference type="RefSeq" id="WP_196414255.1">
    <property type="nucleotide sequence ID" value="NZ_JADQTO010000005.1"/>
</dbReference>
<keyword evidence="5 7" id="KW-1133">Transmembrane helix</keyword>
<evidence type="ECO:0000313" key="10">
    <source>
        <dbReference type="Proteomes" id="UP000598146"/>
    </source>
</evidence>
<dbReference type="InterPro" id="IPR020846">
    <property type="entry name" value="MFS_dom"/>
</dbReference>
<evidence type="ECO:0000256" key="6">
    <source>
        <dbReference type="ARBA" id="ARBA00023136"/>
    </source>
</evidence>
<name>A0A931FXH2_9ACTN</name>
<dbReference type="PANTHER" id="PTHR42718:SF47">
    <property type="entry name" value="METHYL VIOLOGEN RESISTANCE PROTEIN SMVA"/>
    <property type="match status" value="1"/>
</dbReference>
<dbReference type="PROSITE" id="PS50850">
    <property type="entry name" value="MFS"/>
    <property type="match status" value="1"/>
</dbReference>
<evidence type="ECO:0000256" key="4">
    <source>
        <dbReference type="ARBA" id="ARBA00022692"/>
    </source>
</evidence>
<dbReference type="GO" id="GO:0005886">
    <property type="term" value="C:plasma membrane"/>
    <property type="evidence" value="ECO:0007669"/>
    <property type="project" value="UniProtKB-SubCell"/>
</dbReference>
<dbReference type="NCBIfam" id="TIGR00711">
    <property type="entry name" value="efflux_EmrB"/>
    <property type="match status" value="1"/>
</dbReference>
<feature type="transmembrane region" description="Helical" evidence="7">
    <location>
        <begin position="103"/>
        <end position="124"/>
    </location>
</feature>
<feature type="transmembrane region" description="Helical" evidence="7">
    <location>
        <begin position="78"/>
        <end position="97"/>
    </location>
</feature>
<feature type="transmembrane region" description="Helical" evidence="7">
    <location>
        <begin position="136"/>
        <end position="156"/>
    </location>
</feature>
<keyword evidence="6 7" id="KW-0472">Membrane</keyword>
<keyword evidence="4 7" id="KW-0812">Transmembrane</keyword>
<keyword evidence="10" id="KW-1185">Reference proteome</keyword>
<feature type="transmembrane region" description="Helical" evidence="7">
    <location>
        <begin position="472"/>
        <end position="494"/>
    </location>
</feature>
<evidence type="ECO:0000256" key="2">
    <source>
        <dbReference type="ARBA" id="ARBA00022448"/>
    </source>
</evidence>
<feature type="transmembrane region" description="Helical" evidence="7">
    <location>
        <begin position="229"/>
        <end position="246"/>
    </location>
</feature>
<comment type="caution">
    <text evidence="9">The sequence shown here is derived from an EMBL/GenBank/DDBJ whole genome shotgun (WGS) entry which is preliminary data.</text>
</comment>
<comment type="subcellular location">
    <subcellularLocation>
        <location evidence="1">Cell membrane</location>
        <topology evidence="1">Multi-pass membrane protein</topology>
    </subcellularLocation>
</comment>
<dbReference type="EMBL" id="JADQTO010000005">
    <property type="protein sequence ID" value="MBG0562485.1"/>
    <property type="molecule type" value="Genomic_DNA"/>
</dbReference>
<evidence type="ECO:0000313" key="9">
    <source>
        <dbReference type="EMBL" id="MBG0562485.1"/>
    </source>
</evidence>
<sequence>MTEISSRRRWATLAILCAASLLLSIDLTVLHLAIPKLVADLNPTGNQILWIADIYGFTLGGLLVLMGNLGDRIGRKRLLLIGSVAFGLASVVTAYAPTPELLIAARALLGVAGATIMPSTLSIIRNVFTDARERTSAVGVWGGVTAGGFALGPIVGGTLLEFFWWGSVFLINVPVVIAIVIAGTLVIPESRNPRPGRLDVLSALLSIVGIVSVIYAIKEGFHGGFGQTGVLTAVALGALALTVFGVRQTRLADPLIDLRLFRNRAFSASIAATTVSMFANLALSLILSQYLQLVLGWSPVKAGLAGLPGGMAGMAGGFLAGTLVHRIGRAAVVSGGLGLSAVGFALYTLIGRDTGYATLLPAMLVFGLGIGVSFATVSDTVLASVPRERAGAASAISETATEIGGAVGMGVLGSVLNRTYREHLELPPGLPAEAEAPVRESLGTALHVAAQLPGDLAGALAQAARWAFIDGLHVMVISCAVLVGVLAVAALVALRGVPAVLDTEEAMAQSATGPMR</sequence>
<dbReference type="CDD" id="cd17321">
    <property type="entry name" value="MFS_MMR_MDR_like"/>
    <property type="match status" value="1"/>
</dbReference>
<evidence type="ECO:0000259" key="8">
    <source>
        <dbReference type="PROSITE" id="PS50850"/>
    </source>
</evidence>
<keyword evidence="2" id="KW-0813">Transport</keyword>
<organism evidence="9 10">
    <name type="scientific">Actinoplanes aureus</name>
    <dbReference type="NCBI Taxonomy" id="2792083"/>
    <lineage>
        <taxon>Bacteria</taxon>
        <taxon>Bacillati</taxon>
        <taxon>Actinomycetota</taxon>
        <taxon>Actinomycetes</taxon>
        <taxon>Micromonosporales</taxon>
        <taxon>Micromonosporaceae</taxon>
        <taxon>Actinoplanes</taxon>
    </lineage>
</organism>
<dbReference type="Proteomes" id="UP000598146">
    <property type="component" value="Unassembled WGS sequence"/>
</dbReference>
<reference evidence="9" key="1">
    <citation type="submission" date="2020-11" db="EMBL/GenBank/DDBJ databases">
        <title>Isolation and identification of active actinomycetes.</title>
        <authorList>
            <person name="Sun X."/>
        </authorList>
    </citation>
    <scope>NUCLEOTIDE SEQUENCE</scope>
    <source>
        <strain evidence="9">NEAU-A11</strain>
    </source>
</reference>
<keyword evidence="3" id="KW-1003">Cell membrane</keyword>
<feature type="transmembrane region" description="Helical" evidence="7">
    <location>
        <begin position="356"/>
        <end position="377"/>
    </location>
</feature>
<gene>
    <name evidence="9" type="ORF">I4J89_13550</name>
</gene>
<feature type="transmembrane region" description="Helical" evidence="7">
    <location>
        <begin position="331"/>
        <end position="350"/>
    </location>
</feature>
<evidence type="ECO:0000256" key="1">
    <source>
        <dbReference type="ARBA" id="ARBA00004651"/>
    </source>
</evidence>
<dbReference type="GO" id="GO:0022857">
    <property type="term" value="F:transmembrane transporter activity"/>
    <property type="evidence" value="ECO:0007669"/>
    <property type="project" value="InterPro"/>
</dbReference>
<dbReference type="AlphaFoldDB" id="A0A931FXH2"/>
<accession>A0A931FXH2</accession>
<feature type="transmembrane region" description="Helical" evidence="7">
    <location>
        <begin position="266"/>
        <end position="291"/>
    </location>
</feature>
<feature type="transmembrane region" description="Helical" evidence="7">
    <location>
        <begin position="198"/>
        <end position="217"/>
    </location>
</feature>
<feature type="transmembrane region" description="Helical" evidence="7">
    <location>
        <begin position="303"/>
        <end position="324"/>
    </location>
</feature>
<dbReference type="InterPro" id="IPR011701">
    <property type="entry name" value="MFS"/>
</dbReference>
<dbReference type="Pfam" id="PF07690">
    <property type="entry name" value="MFS_1"/>
    <property type="match status" value="1"/>
</dbReference>
<dbReference type="InterPro" id="IPR036259">
    <property type="entry name" value="MFS_trans_sf"/>
</dbReference>
<proteinExistence type="predicted"/>
<dbReference type="InterPro" id="IPR004638">
    <property type="entry name" value="EmrB-like"/>
</dbReference>
<dbReference type="Gene3D" id="1.20.1720.10">
    <property type="entry name" value="Multidrug resistance protein D"/>
    <property type="match status" value="1"/>
</dbReference>
<dbReference type="Gene3D" id="1.20.1250.20">
    <property type="entry name" value="MFS general substrate transporter like domains"/>
    <property type="match status" value="1"/>
</dbReference>